<dbReference type="Pfam" id="PF04082">
    <property type="entry name" value="Fungal_trans"/>
    <property type="match status" value="1"/>
</dbReference>
<dbReference type="InParanoid" id="A0A2T3B4Y7"/>
<evidence type="ECO:0000313" key="10">
    <source>
        <dbReference type="Proteomes" id="UP000241818"/>
    </source>
</evidence>
<evidence type="ECO:0000256" key="1">
    <source>
        <dbReference type="ARBA" id="ARBA00004123"/>
    </source>
</evidence>
<keyword evidence="4" id="KW-0863">Zinc-finger</keyword>
<feature type="region of interest" description="Disordered" evidence="7">
    <location>
        <begin position="87"/>
        <end position="128"/>
    </location>
</feature>
<dbReference type="InterPro" id="IPR051059">
    <property type="entry name" value="VerF-like"/>
</dbReference>
<dbReference type="InterPro" id="IPR007219">
    <property type="entry name" value="XnlR_reg_dom"/>
</dbReference>
<dbReference type="PANTHER" id="PTHR40626">
    <property type="entry name" value="MIP31509P"/>
    <property type="match status" value="1"/>
</dbReference>
<feature type="domain" description="Xylanolytic transcriptional activator regulatory" evidence="8">
    <location>
        <begin position="181"/>
        <end position="473"/>
    </location>
</feature>
<dbReference type="STRING" id="857342.A0A2T3B4Y7"/>
<dbReference type="GO" id="GO:0000785">
    <property type="term" value="C:chromatin"/>
    <property type="evidence" value="ECO:0007669"/>
    <property type="project" value="TreeGrafter"/>
</dbReference>
<evidence type="ECO:0000256" key="3">
    <source>
        <dbReference type="ARBA" id="ARBA00022737"/>
    </source>
</evidence>
<dbReference type="CDD" id="cd12148">
    <property type="entry name" value="fungal_TF_MHR"/>
    <property type="match status" value="1"/>
</dbReference>
<accession>A0A2T3B4Y7</accession>
<name>A0A2T3B4Y7_AMORE</name>
<dbReference type="GO" id="GO:0005634">
    <property type="term" value="C:nucleus"/>
    <property type="evidence" value="ECO:0007669"/>
    <property type="project" value="UniProtKB-SubCell"/>
</dbReference>
<evidence type="ECO:0000256" key="2">
    <source>
        <dbReference type="ARBA" id="ARBA00022723"/>
    </source>
</evidence>
<keyword evidence="3" id="KW-0677">Repeat</keyword>
<evidence type="ECO:0000256" key="6">
    <source>
        <dbReference type="ARBA" id="ARBA00023242"/>
    </source>
</evidence>
<keyword evidence="5" id="KW-0862">Zinc</keyword>
<dbReference type="Proteomes" id="UP000241818">
    <property type="component" value="Unassembled WGS sequence"/>
</dbReference>
<organism evidence="9 10">
    <name type="scientific">Amorphotheca resinae ATCC 22711</name>
    <dbReference type="NCBI Taxonomy" id="857342"/>
    <lineage>
        <taxon>Eukaryota</taxon>
        <taxon>Fungi</taxon>
        <taxon>Dikarya</taxon>
        <taxon>Ascomycota</taxon>
        <taxon>Pezizomycotina</taxon>
        <taxon>Leotiomycetes</taxon>
        <taxon>Helotiales</taxon>
        <taxon>Amorphothecaceae</taxon>
        <taxon>Amorphotheca</taxon>
    </lineage>
</organism>
<dbReference type="EMBL" id="KZ679010">
    <property type="protein sequence ID" value="PSS20715.1"/>
    <property type="molecule type" value="Genomic_DNA"/>
</dbReference>
<dbReference type="GO" id="GO:0006351">
    <property type="term" value="P:DNA-templated transcription"/>
    <property type="evidence" value="ECO:0007669"/>
    <property type="project" value="InterPro"/>
</dbReference>
<protein>
    <recommendedName>
        <fullName evidence="8">Xylanolytic transcriptional activator regulatory domain-containing protein</fullName>
    </recommendedName>
</protein>
<comment type="subcellular location">
    <subcellularLocation>
        <location evidence="1">Nucleus</location>
    </subcellularLocation>
</comment>
<dbReference type="AlphaFoldDB" id="A0A2T3B4Y7"/>
<dbReference type="GO" id="GO:0008270">
    <property type="term" value="F:zinc ion binding"/>
    <property type="evidence" value="ECO:0007669"/>
    <property type="project" value="UniProtKB-KW"/>
</dbReference>
<dbReference type="FunCoup" id="A0A2T3B4Y7">
    <property type="interactions" value="16"/>
</dbReference>
<sequence>MSSDYLFHAASAPRPHHHDLDGARWDATAGQPDPEPEAVFSVFGGETSRRSPFVISDDFIQFLFDDYQLHDSTSIISANLNRDAYSSPQSLCSPHTSHDSPRAGCLPPASLVDSHDPGETSLPSAMLSDEKSREILNLVEDMLNRTDHAPVAEYKDSLVWGARSRDFNMMSRKTMETYLVNYWRGFHAQLPILHKPTFSPDNTPSLLLITIMIIGASCPDKESYHAINKTSTELWAVLVWHLRWEIFKLVDVRPPQLWVFQALLLLEVYEKMFSTRVLHERAHIHHATTIDLIRRGSPLVERSPADLPPGYQENAPGIPPPGTTFTAEWWSHWITREATRRVAFAAFLIDSIHATMFGHSTMMAAHEIGLLLPCDEALWSATDAAEIGRIESALRAHGVKPLSFLEGLQRTLKGHEVHTNAFGRSILMSGLLSVSFHMNQRDLQVDSLGVNPRGRRGGSRWRKSITRAFDLWMQSYEQAAGNGAGNMSGRCLDKDHALESRIALYYLAHISMHVDIVECQVFAGAKRVLGRPLGKQDIESAQRHIRTIWAPTADARAATFYALRFLCAVLLPSPAHVARPSSILDYAATRKNVLPSPCWVLYVAALVLFSYSYAVDGAAVLPAPADSSIDNHIRDMYSFLTRVDAIRTPDDIVHHRLNGCRGMLRVLRHLFRNANWELLHEAADMLTNCIKMIG</sequence>
<dbReference type="RefSeq" id="XP_024721985.1">
    <property type="nucleotide sequence ID" value="XM_024866632.1"/>
</dbReference>
<evidence type="ECO:0000256" key="7">
    <source>
        <dbReference type="SAM" id="MobiDB-lite"/>
    </source>
</evidence>
<dbReference type="GO" id="GO:0000978">
    <property type="term" value="F:RNA polymerase II cis-regulatory region sequence-specific DNA binding"/>
    <property type="evidence" value="ECO:0007669"/>
    <property type="project" value="InterPro"/>
</dbReference>
<keyword evidence="2" id="KW-0479">Metal-binding</keyword>
<dbReference type="GO" id="GO:0000981">
    <property type="term" value="F:DNA-binding transcription factor activity, RNA polymerase II-specific"/>
    <property type="evidence" value="ECO:0007669"/>
    <property type="project" value="InterPro"/>
</dbReference>
<proteinExistence type="predicted"/>
<keyword evidence="6" id="KW-0539">Nucleus</keyword>
<dbReference type="PANTHER" id="PTHR40626:SF11">
    <property type="entry name" value="ZINC FINGER PROTEIN YPR022C"/>
    <property type="match status" value="1"/>
</dbReference>
<gene>
    <name evidence="9" type="ORF">M430DRAFT_34901</name>
</gene>
<evidence type="ECO:0000256" key="4">
    <source>
        <dbReference type="ARBA" id="ARBA00022771"/>
    </source>
</evidence>
<evidence type="ECO:0000259" key="8">
    <source>
        <dbReference type="Pfam" id="PF04082"/>
    </source>
</evidence>
<feature type="region of interest" description="Disordered" evidence="7">
    <location>
        <begin position="12"/>
        <end position="37"/>
    </location>
</feature>
<keyword evidence="10" id="KW-1185">Reference proteome</keyword>
<dbReference type="OrthoDB" id="1405595at2759"/>
<evidence type="ECO:0000256" key="5">
    <source>
        <dbReference type="ARBA" id="ARBA00022833"/>
    </source>
</evidence>
<dbReference type="GeneID" id="36574713"/>
<evidence type="ECO:0000313" key="9">
    <source>
        <dbReference type="EMBL" id="PSS20715.1"/>
    </source>
</evidence>
<reference evidence="9 10" key="1">
    <citation type="journal article" date="2018" name="New Phytol.">
        <title>Comparative genomics and transcriptomics depict ericoid mycorrhizal fungi as versatile saprotrophs and plant mutualists.</title>
        <authorList>
            <person name="Martino E."/>
            <person name="Morin E."/>
            <person name="Grelet G.A."/>
            <person name="Kuo A."/>
            <person name="Kohler A."/>
            <person name="Daghino S."/>
            <person name="Barry K.W."/>
            <person name="Cichocki N."/>
            <person name="Clum A."/>
            <person name="Dockter R.B."/>
            <person name="Hainaut M."/>
            <person name="Kuo R.C."/>
            <person name="LaButti K."/>
            <person name="Lindahl B.D."/>
            <person name="Lindquist E.A."/>
            <person name="Lipzen A."/>
            <person name="Khouja H.R."/>
            <person name="Magnuson J."/>
            <person name="Murat C."/>
            <person name="Ohm R.A."/>
            <person name="Singer S.W."/>
            <person name="Spatafora J.W."/>
            <person name="Wang M."/>
            <person name="Veneault-Fourrey C."/>
            <person name="Henrissat B."/>
            <person name="Grigoriev I.V."/>
            <person name="Martin F.M."/>
            <person name="Perotto S."/>
        </authorList>
    </citation>
    <scope>NUCLEOTIDE SEQUENCE [LARGE SCALE GENOMIC DNA]</scope>
    <source>
        <strain evidence="9 10">ATCC 22711</strain>
    </source>
</reference>